<comment type="caution">
    <text evidence="1">The sequence shown here is derived from an EMBL/GenBank/DDBJ whole genome shotgun (WGS) entry which is preliminary data.</text>
</comment>
<proteinExistence type="predicted"/>
<protein>
    <submittedName>
        <fullName evidence="1">DUF2935 domain-containing protein</fullName>
    </submittedName>
</protein>
<evidence type="ECO:0000313" key="1">
    <source>
        <dbReference type="EMBL" id="PWU70353.1"/>
    </source>
</evidence>
<dbReference type="OrthoDB" id="2734401at2"/>
<dbReference type="SUPFAM" id="SSF158430">
    <property type="entry name" value="Bacillus cereus metalloprotein-like"/>
    <property type="match status" value="1"/>
</dbReference>
<name>A0A317L4B9_9BACI</name>
<reference evidence="1 2" key="1">
    <citation type="submission" date="2018-05" db="EMBL/GenBank/DDBJ databases">
        <title>Genomic analysis of Gracilibacillus dipsosauri DD1 reveals novel features of a salt-tolerant amylase.</title>
        <authorList>
            <person name="Deutch C.E."/>
            <person name="Yang S."/>
        </authorList>
    </citation>
    <scope>NUCLEOTIDE SEQUENCE [LARGE SCALE GENOMIC DNA]</scope>
    <source>
        <strain evidence="1 2">DD1</strain>
    </source>
</reference>
<gene>
    <name evidence="1" type="ORF">DLJ74_00500</name>
</gene>
<dbReference type="Gene3D" id="1.20.1260.120">
    <property type="entry name" value="Protein of unknown function DUF2935"/>
    <property type="match status" value="1"/>
</dbReference>
<keyword evidence="2" id="KW-1185">Reference proteome</keyword>
<sequence length="141" mass="16652">MQYYYGNQMPLRVLDEAEFWKHQEEEHTVVIRELVKNLEQPYVDALKEWEKAFAQTHQQVVRYIETVNRSAGQVSDALYQDILKLTSFCLEQSQQFINFCRTLMEESKPISTNQTAKVVLNHIIVESEYFIGVAQTILYQK</sequence>
<evidence type="ECO:0000313" key="2">
    <source>
        <dbReference type="Proteomes" id="UP000245624"/>
    </source>
</evidence>
<dbReference type="Pfam" id="PF11155">
    <property type="entry name" value="DUF2935"/>
    <property type="match status" value="1"/>
</dbReference>
<dbReference type="AlphaFoldDB" id="A0A317L4B9"/>
<dbReference type="Proteomes" id="UP000245624">
    <property type="component" value="Unassembled WGS sequence"/>
</dbReference>
<organism evidence="1 2">
    <name type="scientific">Gracilibacillus dipsosauri</name>
    <dbReference type="NCBI Taxonomy" id="178340"/>
    <lineage>
        <taxon>Bacteria</taxon>
        <taxon>Bacillati</taxon>
        <taxon>Bacillota</taxon>
        <taxon>Bacilli</taxon>
        <taxon>Bacillales</taxon>
        <taxon>Bacillaceae</taxon>
        <taxon>Gracilibacillus</taxon>
    </lineage>
</organism>
<dbReference type="InterPro" id="IPR021328">
    <property type="entry name" value="CotB-like"/>
</dbReference>
<accession>A0A317L4B9</accession>
<dbReference type="EMBL" id="QGTD01000001">
    <property type="protein sequence ID" value="PWU70353.1"/>
    <property type="molecule type" value="Genomic_DNA"/>
</dbReference>
<dbReference type="RefSeq" id="WP_054788739.1">
    <property type="nucleotide sequence ID" value="NZ_JAJUIE010000024.1"/>
</dbReference>